<sequence length="1011" mass="108557">MAYTYDARGNVTETRVVSKTPGTPADLVTTAGYDANCSNPVTCNKPNWTRDTRGQQTDYTYDPVHGGVLTETGPAAPNGIRPQTRYSYTAMQAYYKDASGAITASGGTGIQNIYVLTGISTCQSTASCAGTADEIKTSINYGPQATGTANNLLPISQSIGSGNGALTATTTAAYDSIGNAVSMDGPLAGTADTVRYRFNVARRTMGIVGPDPDGAGALKPRATRYTYNANGQMAMVESGTVASQSDADWPGMVVLDKAVTLYDDKARKVREELFGGTTLEAVTQYSYDGLSRVDCVAQRMNKAAFAGAPDACVMGDAGSDGPDRISKAYYDEASRVTKVQTGVGTTLVRDELAQGYTSDGQVAWVKDAKGNQTTYEYDGFGRLKKTRYPSPTTAGTSSVADYEELGYQANSDLVVSRRLRDGTMLGYAYDNLGRMTALTAGHLDARDVDRSFTYDNLGRVKTANDGNGFTSTFSYDALGRMLSEATPVGTRSMQYDLGGRRTRLTWSDGFYVTYDYDVLGEMTAIRENGAASGVGVLATFVYDDRGRRTSLTRGNGTVTTYAYDNASRLSQLAQDLAGTNADLTRTFAYSVASQIRQRTGSNDSYSWAEYANVNRSYSVNGLNQYTLTGTIVPSYDGRGNLTSAGTAVYGYNSKNQLSSYPGGYFNYDPLGRLVQSSSTHTQLEYDGESLISERSDQAYGTILRRYVHGPSVDEPIVWYEGAGTSDRRWLHADERGSIVAISNQLGASIAINAYDDYGIPQSTNVGRFQYTGQAWLPEIGMYYYKARIYSPTLGRFLQADPIGYADGLNWYNYVGGDPINKVDPNGLAQHCRLQDASYYDSEINTNVVTSFYMCFEIPESLVPRGFKNSGDEFNFADYPMVNLPWTPKTEPMPQSGQTISAKMSDDERDRAAEDDYAVCRSLSSAAARARCWASAAERDGARAAGRPVPPLVTERTSVPVPTPPTPSAPNPWVTGGTILGGAAVVCAVVEPCGAAALGVLGLGSLGLLGSQ</sequence>
<dbReference type="Gene3D" id="2.180.10.10">
    <property type="entry name" value="RHS repeat-associated core"/>
    <property type="match status" value="3"/>
</dbReference>
<gene>
    <name evidence="4" type="primary">wapA</name>
    <name evidence="4" type="ORF">BHE75_04062</name>
</gene>
<dbReference type="EMBL" id="MIPT01000001">
    <property type="protein sequence ID" value="OHT22046.1"/>
    <property type="molecule type" value="Genomic_DNA"/>
</dbReference>
<evidence type="ECO:0000256" key="1">
    <source>
        <dbReference type="ARBA" id="ARBA00022737"/>
    </source>
</evidence>
<keyword evidence="5" id="KW-1185">Reference proteome</keyword>
<dbReference type="InterPro" id="IPR006530">
    <property type="entry name" value="YD"/>
</dbReference>
<dbReference type="NCBIfam" id="TIGR01643">
    <property type="entry name" value="YD_repeat_2x"/>
    <property type="match status" value="2"/>
</dbReference>
<evidence type="ECO:0000256" key="2">
    <source>
        <dbReference type="SAM" id="MobiDB-lite"/>
    </source>
</evidence>
<keyword evidence="4" id="KW-0378">Hydrolase</keyword>
<dbReference type="PANTHER" id="PTHR32305">
    <property type="match status" value="1"/>
</dbReference>
<dbReference type="NCBIfam" id="TIGR03696">
    <property type="entry name" value="Rhs_assc_core"/>
    <property type="match status" value="1"/>
</dbReference>
<keyword evidence="1" id="KW-0677">Repeat</keyword>
<dbReference type="PANTHER" id="PTHR32305:SF15">
    <property type="entry name" value="PROTEIN RHSA-RELATED"/>
    <property type="match status" value="1"/>
</dbReference>
<dbReference type="InterPro" id="IPR056823">
    <property type="entry name" value="TEN-like_YD-shell"/>
</dbReference>
<dbReference type="EC" id="3.1.-.-" evidence="4"/>
<organism evidence="4 5">
    <name type="scientific">Edaphosphingomonas haloaromaticamans</name>
    <dbReference type="NCBI Taxonomy" id="653954"/>
    <lineage>
        <taxon>Bacteria</taxon>
        <taxon>Pseudomonadati</taxon>
        <taxon>Pseudomonadota</taxon>
        <taxon>Alphaproteobacteria</taxon>
        <taxon>Sphingomonadales</taxon>
        <taxon>Rhizorhabdaceae</taxon>
        <taxon>Edaphosphingomonas</taxon>
    </lineage>
</organism>
<evidence type="ECO:0000313" key="5">
    <source>
        <dbReference type="Proteomes" id="UP000179467"/>
    </source>
</evidence>
<comment type="caution">
    <text evidence="4">The sequence shown here is derived from an EMBL/GenBank/DDBJ whole genome shotgun (WGS) entry which is preliminary data.</text>
</comment>
<dbReference type="InterPro" id="IPR031325">
    <property type="entry name" value="RHS_repeat"/>
</dbReference>
<dbReference type="AlphaFoldDB" id="A0A1S1HKX3"/>
<feature type="compositionally biased region" description="Pro residues" evidence="2">
    <location>
        <begin position="960"/>
        <end position="969"/>
    </location>
</feature>
<name>A0A1S1HKX3_9SPHN</name>
<feature type="region of interest" description="Disordered" evidence="2">
    <location>
        <begin position="942"/>
        <end position="971"/>
    </location>
</feature>
<dbReference type="Proteomes" id="UP000179467">
    <property type="component" value="Unassembled WGS sequence"/>
</dbReference>
<evidence type="ECO:0000313" key="4">
    <source>
        <dbReference type="EMBL" id="OHT22046.1"/>
    </source>
</evidence>
<dbReference type="GO" id="GO:0016787">
    <property type="term" value="F:hydrolase activity"/>
    <property type="evidence" value="ECO:0007669"/>
    <property type="project" value="UniProtKB-KW"/>
</dbReference>
<feature type="compositionally biased region" description="Low complexity" evidence="2">
    <location>
        <begin position="942"/>
        <end position="959"/>
    </location>
</feature>
<proteinExistence type="predicted"/>
<accession>A0A1S1HKX3</accession>
<dbReference type="Pfam" id="PF25023">
    <property type="entry name" value="TEN_YD-shell"/>
    <property type="match status" value="1"/>
</dbReference>
<reference evidence="4 5" key="1">
    <citation type="submission" date="2016-09" db="EMBL/GenBank/DDBJ databases">
        <title>Metabolic pathway, cell adaptation mechanisms and a novel monoxygenase revealed through proteogenomic-transcription analysis of a Sphingomonas haloaromaticamans strain degrading the fungicide ortho-phenylphenol.</title>
        <authorList>
            <person name="Perruchon C."/>
            <person name="Papadopoulou E.S."/>
            <person name="Rousidou C."/>
            <person name="Vasileiadis S."/>
            <person name="Tanou G."/>
            <person name="Amoutzias G."/>
            <person name="Molassiotis A."/>
            <person name="Karpouzas D.G."/>
        </authorList>
    </citation>
    <scope>NUCLEOTIDE SEQUENCE [LARGE SCALE GENOMIC DNA]</scope>
    <source>
        <strain evidence="4 5">P3</strain>
    </source>
</reference>
<dbReference type="InterPro" id="IPR050708">
    <property type="entry name" value="T6SS_VgrG/RHS"/>
</dbReference>
<dbReference type="Pfam" id="PF05593">
    <property type="entry name" value="RHS_repeat"/>
    <property type="match status" value="2"/>
</dbReference>
<protein>
    <submittedName>
        <fullName evidence="4">tRNA nuclease WapA</fullName>
        <ecNumber evidence="4">3.1.-.-</ecNumber>
    </submittedName>
</protein>
<evidence type="ECO:0000259" key="3">
    <source>
        <dbReference type="Pfam" id="PF25023"/>
    </source>
</evidence>
<dbReference type="InterPro" id="IPR022385">
    <property type="entry name" value="Rhs_assc_core"/>
</dbReference>
<feature type="domain" description="Teneurin-like YD-shell" evidence="3">
    <location>
        <begin position="422"/>
        <end position="525"/>
    </location>
</feature>